<dbReference type="KEGG" id="mor:MOC_2950"/>
<proteinExistence type="predicted"/>
<dbReference type="eggNOG" id="ENOG5032N1R">
    <property type="taxonomic scope" value="Bacteria"/>
</dbReference>
<dbReference type="STRING" id="693986.MOC_2950"/>
<dbReference type="AlphaFoldDB" id="A0A089NVZ0"/>
<dbReference type="RefSeq" id="WP_012319504.1">
    <property type="nucleotide sequence ID" value="NZ_CP003811.1"/>
</dbReference>
<feature type="compositionally biased region" description="Polar residues" evidence="1">
    <location>
        <begin position="25"/>
        <end position="39"/>
    </location>
</feature>
<gene>
    <name evidence="2" type="ORF">MOC_2950</name>
</gene>
<dbReference type="HOGENOM" id="CLU_2554391_0_0_5"/>
<evidence type="ECO:0000313" key="3">
    <source>
        <dbReference type="Proteomes" id="UP000029492"/>
    </source>
</evidence>
<reference evidence="2 3" key="1">
    <citation type="journal article" date="2014" name="PLoS ONE">
        <title>Genome Information of Methylobacterium oryzae, a Plant-Probiotic Methylotroph in the Phyllosphere.</title>
        <authorList>
            <person name="Kwak M.J."/>
            <person name="Jeong H."/>
            <person name="Madhaiyan M."/>
            <person name="Lee Y."/>
            <person name="Sa T.M."/>
            <person name="Oh T.K."/>
            <person name="Kim J.F."/>
        </authorList>
    </citation>
    <scope>NUCLEOTIDE SEQUENCE [LARGE SCALE GENOMIC DNA]</scope>
    <source>
        <strain evidence="2 3">CBMB20</strain>
    </source>
</reference>
<feature type="region of interest" description="Disordered" evidence="1">
    <location>
        <begin position="13"/>
        <end position="48"/>
    </location>
</feature>
<name>A0A089NVZ0_9HYPH</name>
<evidence type="ECO:0000256" key="1">
    <source>
        <dbReference type="SAM" id="MobiDB-lite"/>
    </source>
</evidence>
<organism evidence="2 3">
    <name type="scientific">Methylobacterium oryzae CBMB20</name>
    <dbReference type="NCBI Taxonomy" id="693986"/>
    <lineage>
        <taxon>Bacteria</taxon>
        <taxon>Pseudomonadati</taxon>
        <taxon>Pseudomonadota</taxon>
        <taxon>Alphaproteobacteria</taxon>
        <taxon>Hyphomicrobiales</taxon>
        <taxon>Methylobacteriaceae</taxon>
        <taxon>Methylobacterium</taxon>
    </lineage>
</organism>
<evidence type="ECO:0000313" key="2">
    <source>
        <dbReference type="EMBL" id="AIQ90705.1"/>
    </source>
</evidence>
<protein>
    <submittedName>
        <fullName evidence="2">Protein of unassigned function</fullName>
    </submittedName>
</protein>
<dbReference type="Proteomes" id="UP000029492">
    <property type="component" value="Chromosome"/>
</dbReference>
<accession>A0A089NVZ0</accession>
<dbReference type="GeneID" id="43529478"/>
<keyword evidence="3" id="KW-1185">Reference proteome</keyword>
<dbReference type="EMBL" id="CP003811">
    <property type="protein sequence ID" value="AIQ90705.1"/>
    <property type="molecule type" value="Genomic_DNA"/>
</dbReference>
<sequence>MILTLESRLVENHPKRSYGFRPNPATRTTVGAAQKQPSSDCHDTSDRHGGTSNLVSLILREPSEFVIQCGIYPKMKLALHIH</sequence>